<comment type="caution">
    <text evidence="12">The sequence shown here is derived from an EMBL/GenBank/DDBJ whole genome shotgun (WGS) entry which is preliminary data.</text>
</comment>
<keyword evidence="7 9" id="KW-0675">Receptor</keyword>
<feature type="transmembrane region" description="Helical" evidence="10">
    <location>
        <begin position="166"/>
        <end position="185"/>
    </location>
</feature>
<dbReference type="PANTHER" id="PTHR45695">
    <property type="entry name" value="LEUCOKININ RECEPTOR-RELATED"/>
    <property type="match status" value="1"/>
</dbReference>
<keyword evidence="6 10" id="KW-0472">Membrane</keyword>
<feature type="transmembrane region" description="Helical" evidence="10">
    <location>
        <begin position="49"/>
        <end position="75"/>
    </location>
</feature>
<keyword evidence="8 9" id="KW-0807">Transducer</keyword>
<dbReference type="Proteomes" id="UP001217089">
    <property type="component" value="Unassembled WGS sequence"/>
</dbReference>
<gene>
    <name evidence="12" type="ORF">KUTeg_003721</name>
</gene>
<feature type="transmembrane region" description="Helical" evidence="10">
    <location>
        <begin position="124"/>
        <end position="145"/>
    </location>
</feature>
<dbReference type="SMART" id="SM01381">
    <property type="entry name" value="7TM_GPCR_Srsx"/>
    <property type="match status" value="1"/>
</dbReference>
<dbReference type="PRINTS" id="PR00237">
    <property type="entry name" value="GPCRRHODOPSN"/>
</dbReference>
<feature type="domain" description="G-protein coupled receptors family 1 profile" evidence="11">
    <location>
        <begin position="66"/>
        <end position="327"/>
    </location>
</feature>
<evidence type="ECO:0000313" key="12">
    <source>
        <dbReference type="EMBL" id="KAJ8318630.1"/>
    </source>
</evidence>
<dbReference type="InterPro" id="IPR017452">
    <property type="entry name" value="GPCR_Rhodpsn_7TM"/>
</dbReference>
<keyword evidence="4 10" id="KW-1133">Transmembrane helix</keyword>
<dbReference type="PANTHER" id="PTHR45695:SF9">
    <property type="entry name" value="LEUCOKININ RECEPTOR"/>
    <property type="match status" value="1"/>
</dbReference>
<evidence type="ECO:0000256" key="1">
    <source>
        <dbReference type="ARBA" id="ARBA00004141"/>
    </source>
</evidence>
<evidence type="ECO:0000256" key="5">
    <source>
        <dbReference type="ARBA" id="ARBA00023040"/>
    </source>
</evidence>
<evidence type="ECO:0000256" key="4">
    <source>
        <dbReference type="ARBA" id="ARBA00022989"/>
    </source>
</evidence>
<organism evidence="12 13">
    <name type="scientific">Tegillarca granosa</name>
    <name type="common">Malaysian cockle</name>
    <name type="synonym">Anadara granosa</name>
    <dbReference type="NCBI Taxonomy" id="220873"/>
    <lineage>
        <taxon>Eukaryota</taxon>
        <taxon>Metazoa</taxon>
        <taxon>Spiralia</taxon>
        <taxon>Lophotrochozoa</taxon>
        <taxon>Mollusca</taxon>
        <taxon>Bivalvia</taxon>
        <taxon>Autobranchia</taxon>
        <taxon>Pteriomorphia</taxon>
        <taxon>Arcoida</taxon>
        <taxon>Arcoidea</taxon>
        <taxon>Arcidae</taxon>
        <taxon>Tegillarca</taxon>
    </lineage>
</organism>
<dbReference type="PROSITE" id="PS50262">
    <property type="entry name" value="G_PROTEIN_RECEP_F1_2"/>
    <property type="match status" value="1"/>
</dbReference>
<keyword evidence="13" id="KW-1185">Reference proteome</keyword>
<name>A0ABQ9FSE1_TEGGR</name>
<feature type="transmembrane region" description="Helical" evidence="10">
    <location>
        <begin position="260"/>
        <end position="280"/>
    </location>
</feature>
<dbReference type="PROSITE" id="PS00237">
    <property type="entry name" value="G_PROTEIN_RECEP_F1_1"/>
    <property type="match status" value="1"/>
</dbReference>
<dbReference type="EMBL" id="JARBDR010000214">
    <property type="protein sequence ID" value="KAJ8318630.1"/>
    <property type="molecule type" value="Genomic_DNA"/>
</dbReference>
<evidence type="ECO:0000256" key="9">
    <source>
        <dbReference type="RuleBase" id="RU000688"/>
    </source>
</evidence>
<dbReference type="Gene3D" id="1.20.1070.10">
    <property type="entry name" value="Rhodopsin 7-helix transmembrane proteins"/>
    <property type="match status" value="1"/>
</dbReference>
<comment type="subcellular location">
    <subcellularLocation>
        <location evidence="1">Membrane</location>
        <topology evidence="1">Multi-pass membrane protein</topology>
    </subcellularLocation>
</comment>
<evidence type="ECO:0000256" key="10">
    <source>
        <dbReference type="SAM" id="Phobius"/>
    </source>
</evidence>
<dbReference type="Pfam" id="PF00001">
    <property type="entry name" value="7tm_1"/>
    <property type="match status" value="1"/>
</dbReference>
<keyword evidence="5 9" id="KW-0297">G-protein coupled receptor</keyword>
<evidence type="ECO:0000313" key="13">
    <source>
        <dbReference type="Proteomes" id="UP001217089"/>
    </source>
</evidence>
<evidence type="ECO:0000256" key="8">
    <source>
        <dbReference type="ARBA" id="ARBA00023224"/>
    </source>
</evidence>
<keyword evidence="3 9" id="KW-0812">Transmembrane</keyword>
<comment type="similarity">
    <text evidence="2 9">Belongs to the G-protein coupled receptor 1 family.</text>
</comment>
<dbReference type="InterPro" id="IPR000276">
    <property type="entry name" value="GPCR_Rhodpsn"/>
</dbReference>
<evidence type="ECO:0000256" key="7">
    <source>
        <dbReference type="ARBA" id="ARBA00023170"/>
    </source>
</evidence>
<feature type="transmembrane region" description="Helical" evidence="10">
    <location>
        <begin position="210"/>
        <end position="239"/>
    </location>
</feature>
<evidence type="ECO:0000259" key="11">
    <source>
        <dbReference type="PROSITE" id="PS50262"/>
    </source>
</evidence>
<evidence type="ECO:0000256" key="2">
    <source>
        <dbReference type="ARBA" id="ARBA00010663"/>
    </source>
</evidence>
<dbReference type="InterPro" id="IPR000611">
    <property type="entry name" value="NPY_rcpt"/>
</dbReference>
<accession>A0ABQ9FSE1</accession>
<sequence length="418" mass="47565">MNETNFLETSGDNFSEIFNLTYLNKSETVNSTVSNVTGFLELSLSQESLVGLIVLYSLTTVLSITGNIFVVLVFSLGRKSRTDLRPFLINLAAADLVMATFCMPFTFADVILGEWIFSEAVCPLVLFLQIFAVAASVLTNMAIGIDRFLVVTFPLRSRVTFSRAKYVIGIIWISSFILASVQFFVGRAVEHPDGKLRCNENWKEQSSRRIYSILILLFTYIVPLLILSVTYSIVGILLWKRTAPGNQDYARDMHRLRSKIKIVKMLVIVVTVFGLCWLPIHVFTLVIDYNPHLLQYDTQYDAMFFMALFLSVHWLAMSNSFANPIIYGFTNESFRTDLATLFYMWFPCCGCLKNAIPRSYSSSNTHESVVLRRQSTLNTRKCRTTTQDVSLSKSIYNNENKKYSALRQISKESTTEEI</sequence>
<feature type="transmembrane region" description="Helical" evidence="10">
    <location>
        <begin position="300"/>
        <end position="317"/>
    </location>
</feature>
<feature type="transmembrane region" description="Helical" evidence="10">
    <location>
        <begin position="87"/>
        <end position="112"/>
    </location>
</feature>
<proteinExistence type="inferred from homology"/>
<dbReference type="SUPFAM" id="SSF81321">
    <property type="entry name" value="Family A G protein-coupled receptor-like"/>
    <property type="match status" value="1"/>
</dbReference>
<evidence type="ECO:0000256" key="3">
    <source>
        <dbReference type="ARBA" id="ARBA00022692"/>
    </source>
</evidence>
<reference evidence="12 13" key="1">
    <citation type="submission" date="2022-12" db="EMBL/GenBank/DDBJ databases">
        <title>Chromosome-level genome of Tegillarca granosa.</title>
        <authorList>
            <person name="Kim J."/>
        </authorList>
    </citation>
    <scope>NUCLEOTIDE SEQUENCE [LARGE SCALE GENOMIC DNA]</scope>
    <source>
        <strain evidence="12">Teg-2019</strain>
        <tissue evidence="12">Adductor muscle</tissue>
    </source>
</reference>
<evidence type="ECO:0000256" key="6">
    <source>
        <dbReference type="ARBA" id="ARBA00023136"/>
    </source>
</evidence>
<dbReference type="PRINTS" id="PR01012">
    <property type="entry name" value="NRPEPTIDEYR"/>
</dbReference>
<protein>
    <recommendedName>
        <fullName evidence="11">G-protein coupled receptors family 1 profile domain-containing protein</fullName>
    </recommendedName>
</protein>